<evidence type="ECO:0008006" key="2">
    <source>
        <dbReference type="Google" id="ProtNLM"/>
    </source>
</evidence>
<gene>
    <name evidence="1" type="ORF">OSIN01602_LOCUS3915</name>
</gene>
<name>A0A7S1Z2H3_TRICV</name>
<evidence type="ECO:0000313" key="1">
    <source>
        <dbReference type="EMBL" id="CAD9326737.1"/>
    </source>
</evidence>
<organism evidence="1">
    <name type="scientific">Trieres chinensis</name>
    <name type="common">Marine centric diatom</name>
    <name type="synonym">Odontella sinensis</name>
    <dbReference type="NCBI Taxonomy" id="1514140"/>
    <lineage>
        <taxon>Eukaryota</taxon>
        <taxon>Sar</taxon>
        <taxon>Stramenopiles</taxon>
        <taxon>Ochrophyta</taxon>
        <taxon>Bacillariophyta</taxon>
        <taxon>Mediophyceae</taxon>
        <taxon>Biddulphiophycidae</taxon>
        <taxon>Eupodiscales</taxon>
        <taxon>Parodontellaceae</taxon>
        <taxon>Trieres</taxon>
    </lineage>
</organism>
<dbReference type="EMBL" id="HBGO01006961">
    <property type="protein sequence ID" value="CAD9326737.1"/>
    <property type="molecule type" value="Transcribed_RNA"/>
</dbReference>
<protein>
    <recommendedName>
        <fullName evidence="2">Tim44-like domain-containing protein</fullName>
    </recommendedName>
</protein>
<accession>A0A7S1Z2H3</accession>
<sequence length="180" mass="19917">MEAELTLRNFPSKPDPSISPELVAVSCCRSLQFVDHPSPDDGLRRIFPFFTWECRKAVTARRGGDVLERFVEHGSLSPALQPFMGATRIEVGEGTLTPKTQTRGDLVSFPVKVHGAAVLAFQHSSGLIRDRVGEEPPITDMVMRLEQQRRPPMQGCWLVREVLDVRHAFAGDMGNAHVGG</sequence>
<proteinExistence type="predicted"/>
<dbReference type="AlphaFoldDB" id="A0A7S1Z2H3"/>
<reference evidence="1" key="1">
    <citation type="submission" date="2021-01" db="EMBL/GenBank/DDBJ databases">
        <authorList>
            <person name="Corre E."/>
            <person name="Pelletier E."/>
            <person name="Niang G."/>
            <person name="Scheremetjew M."/>
            <person name="Finn R."/>
            <person name="Kale V."/>
            <person name="Holt S."/>
            <person name="Cochrane G."/>
            <person name="Meng A."/>
            <person name="Brown T."/>
            <person name="Cohen L."/>
        </authorList>
    </citation>
    <scope>NUCLEOTIDE SEQUENCE</scope>
    <source>
        <strain evidence="1">Grunow 1884</strain>
    </source>
</reference>